<accession>W4LM18</accession>
<evidence type="ECO:0000313" key="3">
    <source>
        <dbReference type="Proteomes" id="UP000019141"/>
    </source>
</evidence>
<keyword evidence="1" id="KW-0732">Signal</keyword>
<dbReference type="SUPFAM" id="SSF53850">
    <property type="entry name" value="Periplasmic binding protein-like II"/>
    <property type="match status" value="1"/>
</dbReference>
<organism evidence="2 3">
    <name type="scientific">Entotheonella factor</name>
    <dbReference type="NCBI Taxonomy" id="1429438"/>
    <lineage>
        <taxon>Bacteria</taxon>
        <taxon>Pseudomonadati</taxon>
        <taxon>Nitrospinota/Tectimicrobiota group</taxon>
        <taxon>Candidatus Tectimicrobiota</taxon>
        <taxon>Candidatus Entotheonellia</taxon>
        <taxon>Candidatus Entotheonellales</taxon>
        <taxon>Candidatus Entotheonellaceae</taxon>
        <taxon>Candidatus Entotheonella</taxon>
    </lineage>
</organism>
<keyword evidence="3" id="KW-1185">Reference proteome</keyword>
<proteinExistence type="predicted"/>
<sequence length="422" mass="47399">MARHSSLVFFCLLGLIVAANSLPASPASAQPSPLIRMGGSATNELTIQAAEAVCELMGRARKRYHFDCEVDEGKTPRDTLERLRTGELDVAVLGSDWQQSGGTSGLRMLFALDSQPLTILVRKNSVMKFGDTLKNRRIYIWNRMDHEKAFQDLEILFGENAFVKASTGEDDIPSPAQILCDQDENHEEQEVEAILLFVAHPSPLVRTALNQCAKLLPLSKGVIENLSRQHPYYRASTIPANAYKGTEEISTVAVGTTFLSWDRVALDKVYVVVSTVFENFRRFQFLYSPVNQFDLKQGEEQARITDEFRSAPWHLGAAEYFKQAGWESWWFYASIAFFDSDEDAKALAELLSHKYDDSKIAELSQHEPVVRRALNGDYAVLASHHPMKKAKARALLDTLRQLELGIQGQVLPTAQFIPKAYR</sequence>
<feature type="chain" id="PRO_5004844573" description="PBP domain-containing protein" evidence="1">
    <location>
        <begin position="30"/>
        <end position="422"/>
    </location>
</feature>
<feature type="signal peptide" evidence="1">
    <location>
        <begin position="1"/>
        <end position="29"/>
    </location>
</feature>
<gene>
    <name evidence="2" type="ORF">ETSY1_18975</name>
</gene>
<protein>
    <recommendedName>
        <fullName evidence="4">PBP domain-containing protein</fullName>
    </recommendedName>
</protein>
<dbReference type="Proteomes" id="UP000019141">
    <property type="component" value="Unassembled WGS sequence"/>
</dbReference>
<comment type="caution">
    <text evidence="2">The sequence shown here is derived from an EMBL/GenBank/DDBJ whole genome shotgun (WGS) entry which is preliminary data.</text>
</comment>
<name>W4LM18_ENTF1</name>
<dbReference type="EMBL" id="AZHW01000560">
    <property type="protein sequence ID" value="ETW98386.1"/>
    <property type="molecule type" value="Genomic_DNA"/>
</dbReference>
<dbReference type="InterPro" id="IPR011852">
    <property type="entry name" value="TRAP_TAXI"/>
</dbReference>
<evidence type="ECO:0000256" key="1">
    <source>
        <dbReference type="SAM" id="SignalP"/>
    </source>
</evidence>
<dbReference type="Gene3D" id="3.40.190.10">
    <property type="entry name" value="Periplasmic binding protein-like II"/>
    <property type="match status" value="2"/>
</dbReference>
<dbReference type="PANTHER" id="PTHR42941:SF1">
    <property type="entry name" value="SLL1037 PROTEIN"/>
    <property type="match status" value="1"/>
</dbReference>
<dbReference type="HOGENOM" id="CLU_650002_0_0_7"/>
<dbReference type="PANTHER" id="PTHR42941">
    <property type="entry name" value="SLL1037 PROTEIN"/>
    <property type="match status" value="1"/>
</dbReference>
<evidence type="ECO:0000313" key="2">
    <source>
        <dbReference type="EMBL" id="ETW98386.1"/>
    </source>
</evidence>
<evidence type="ECO:0008006" key="4">
    <source>
        <dbReference type="Google" id="ProtNLM"/>
    </source>
</evidence>
<dbReference type="AlphaFoldDB" id="W4LM18"/>
<dbReference type="Pfam" id="PF16868">
    <property type="entry name" value="NMT1_3"/>
    <property type="match status" value="1"/>
</dbReference>
<reference evidence="2 3" key="1">
    <citation type="journal article" date="2014" name="Nature">
        <title>An environmental bacterial taxon with a large and distinct metabolic repertoire.</title>
        <authorList>
            <person name="Wilson M.C."/>
            <person name="Mori T."/>
            <person name="Ruckert C."/>
            <person name="Uria A.R."/>
            <person name="Helf M.J."/>
            <person name="Takada K."/>
            <person name="Gernert C."/>
            <person name="Steffens U.A."/>
            <person name="Heycke N."/>
            <person name="Schmitt S."/>
            <person name="Rinke C."/>
            <person name="Helfrich E.J."/>
            <person name="Brachmann A.O."/>
            <person name="Gurgui C."/>
            <person name="Wakimoto T."/>
            <person name="Kracht M."/>
            <person name="Crusemann M."/>
            <person name="Hentschel U."/>
            <person name="Abe I."/>
            <person name="Matsunaga S."/>
            <person name="Kalinowski J."/>
            <person name="Takeyama H."/>
            <person name="Piel J."/>
        </authorList>
    </citation>
    <scope>NUCLEOTIDE SEQUENCE [LARGE SCALE GENOMIC DNA]</scope>
    <source>
        <strain evidence="3">TSY1</strain>
    </source>
</reference>